<keyword evidence="1" id="KW-0614">Plasmid</keyword>
<dbReference type="AlphaFoldDB" id="A0A0C6FQ08"/>
<dbReference type="OrthoDB" id="9894229at2"/>
<reference evidence="2" key="2">
    <citation type="submission" date="2015-01" db="EMBL/GenBank/DDBJ databases">
        <title>Complete genome sequence of Methylobacterium aquaticum strain 22A.</title>
        <authorList>
            <person name="Tani A."/>
            <person name="Ogura Y."/>
            <person name="Hayashi T."/>
        </authorList>
    </citation>
    <scope>NUCLEOTIDE SEQUENCE [LARGE SCALE GENOMIC DNA]</scope>
    <source>
        <strain evidence="2">MA-22A</strain>
        <plasmid evidence="2">Plasmid pMaq22A_4p DNA</plasmid>
    </source>
</reference>
<dbReference type="PATRIC" id="fig|270351.10.peg.7566"/>
<dbReference type="Proteomes" id="UP000061432">
    <property type="component" value="Plasmid pMaq22A_4p"/>
</dbReference>
<dbReference type="KEGG" id="maqu:Maq22A_4p60110"/>
<geneLocation type="plasmid" evidence="2">
    <name>pMaq22A_4p DNA</name>
</geneLocation>
<dbReference type="RefSeq" id="WP_060851419.1">
    <property type="nucleotide sequence ID" value="NZ_AP014708.1"/>
</dbReference>
<name>A0A0C6FQ08_9HYPH</name>
<dbReference type="EMBL" id="AP014708">
    <property type="protein sequence ID" value="BAQ50378.1"/>
    <property type="molecule type" value="Genomic_DNA"/>
</dbReference>
<gene>
    <name evidence="1" type="ORF">Maq22A_4p60110</name>
</gene>
<accession>A0A0C6FQ08</accession>
<proteinExistence type="predicted"/>
<evidence type="ECO:0000313" key="1">
    <source>
        <dbReference type="EMBL" id="BAQ50378.1"/>
    </source>
</evidence>
<evidence type="ECO:0000313" key="2">
    <source>
        <dbReference type="Proteomes" id="UP000061432"/>
    </source>
</evidence>
<organism evidence="1 2">
    <name type="scientific">Methylobacterium aquaticum</name>
    <dbReference type="NCBI Taxonomy" id="270351"/>
    <lineage>
        <taxon>Bacteria</taxon>
        <taxon>Pseudomonadati</taxon>
        <taxon>Pseudomonadota</taxon>
        <taxon>Alphaproteobacteria</taxon>
        <taxon>Hyphomicrobiales</taxon>
        <taxon>Methylobacteriaceae</taxon>
        <taxon>Methylobacterium</taxon>
    </lineage>
</organism>
<sequence length="85" mass="9380">MALKVYAVLLVLGQPAASVGPWPGDLASCRENLPAAQAKLDRAFANPTTLATLRSGWPDIERHQMAWECQERERAVRIKDPVGLR</sequence>
<reference evidence="1 2" key="1">
    <citation type="journal article" date="2015" name="Genome Announc.">
        <title>Complete Genome Sequence of Methylobacterium aquaticum Strain 22A, Isolated from Racomitrium japonicum Moss.</title>
        <authorList>
            <person name="Tani A."/>
            <person name="Ogura Y."/>
            <person name="Hayashi T."/>
            <person name="Kimbara K."/>
        </authorList>
    </citation>
    <scope>NUCLEOTIDE SEQUENCE [LARGE SCALE GENOMIC DNA]</scope>
    <source>
        <strain evidence="1 2">MA-22A</strain>
        <plasmid evidence="2">Plasmid pMaq22A_4p DNA</plasmid>
    </source>
</reference>
<protein>
    <submittedName>
        <fullName evidence="1">Uncharacterized protein</fullName>
    </submittedName>
</protein>